<dbReference type="Proteomes" id="UP000295075">
    <property type="component" value="Unassembled WGS sequence"/>
</dbReference>
<dbReference type="AlphaFoldDB" id="A0A4R4Q4N3"/>
<organism evidence="2 3">
    <name type="scientific">Kribbella albertanoniae</name>
    <dbReference type="NCBI Taxonomy" id="1266829"/>
    <lineage>
        <taxon>Bacteria</taxon>
        <taxon>Bacillati</taxon>
        <taxon>Actinomycetota</taxon>
        <taxon>Actinomycetes</taxon>
        <taxon>Propionibacteriales</taxon>
        <taxon>Kribbellaceae</taxon>
        <taxon>Kribbella</taxon>
    </lineage>
</organism>
<accession>A0A4R4Q4N3</accession>
<evidence type="ECO:0000313" key="2">
    <source>
        <dbReference type="EMBL" id="TDC30038.1"/>
    </source>
</evidence>
<evidence type="ECO:0000256" key="1">
    <source>
        <dbReference type="SAM" id="MobiDB-lite"/>
    </source>
</evidence>
<reference evidence="2 3" key="1">
    <citation type="submission" date="2019-03" db="EMBL/GenBank/DDBJ databases">
        <title>Draft genome sequences of novel Actinobacteria.</title>
        <authorList>
            <person name="Sahin N."/>
            <person name="Ay H."/>
            <person name="Saygin H."/>
        </authorList>
    </citation>
    <scope>NUCLEOTIDE SEQUENCE [LARGE SCALE GENOMIC DNA]</scope>
    <source>
        <strain evidence="2 3">JCM 30547</strain>
    </source>
</reference>
<name>A0A4R4Q4N3_9ACTN</name>
<sequence>MRSAGRSRGRREPRDRRTRSPYWCRRKGRGDRRPGAAHRPRRRRCGTGTQPTRTGRDLGRGSGRR</sequence>
<feature type="region of interest" description="Disordered" evidence="1">
    <location>
        <begin position="1"/>
        <end position="65"/>
    </location>
</feature>
<dbReference type="EMBL" id="SMKA01000051">
    <property type="protein sequence ID" value="TDC30038.1"/>
    <property type="molecule type" value="Genomic_DNA"/>
</dbReference>
<evidence type="ECO:0000313" key="3">
    <source>
        <dbReference type="Proteomes" id="UP000295075"/>
    </source>
</evidence>
<gene>
    <name evidence="2" type="ORF">E1261_14405</name>
</gene>
<proteinExistence type="predicted"/>
<comment type="caution">
    <text evidence="2">The sequence shown here is derived from an EMBL/GenBank/DDBJ whole genome shotgun (WGS) entry which is preliminary data.</text>
</comment>
<keyword evidence="3" id="KW-1185">Reference proteome</keyword>
<feature type="compositionally biased region" description="Basic residues" evidence="1">
    <location>
        <begin position="16"/>
        <end position="45"/>
    </location>
</feature>
<protein>
    <submittedName>
        <fullName evidence="2">Uncharacterized protein</fullName>
    </submittedName>
</protein>